<reference evidence="9" key="1">
    <citation type="submission" date="2021-07" db="EMBL/GenBank/DDBJ databases">
        <title>Genome Resource of American Ginseng Black Spot Pathogen Alternaria panax.</title>
        <authorList>
            <person name="Qiu C."/>
            <person name="Wang W."/>
            <person name="Liu Z."/>
        </authorList>
    </citation>
    <scope>NUCLEOTIDE SEQUENCE</scope>
    <source>
        <strain evidence="9">BNCC115425</strain>
    </source>
</reference>
<dbReference type="CDD" id="cd17323">
    <property type="entry name" value="MFS_Tpo1_MDR_like"/>
    <property type="match status" value="1"/>
</dbReference>
<dbReference type="Proteomes" id="UP001199106">
    <property type="component" value="Unassembled WGS sequence"/>
</dbReference>
<feature type="transmembrane region" description="Helical" evidence="7">
    <location>
        <begin position="436"/>
        <end position="459"/>
    </location>
</feature>
<keyword evidence="5 7" id="KW-0472">Membrane</keyword>
<organism evidence="9 10">
    <name type="scientific">Alternaria panax</name>
    <dbReference type="NCBI Taxonomy" id="48097"/>
    <lineage>
        <taxon>Eukaryota</taxon>
        <taxon>Fungi</taxon>
        <taxon>Dikarya</taxon>
        <taxon>Ascomycota</taxon>
        <taxon>Pezizomycotina</taxon>
        <taxon>Dothideomycetes</taxon>
        <taxon>Pleosporomycetidae</taxon>
        <taxon>Pleosporales</taxon>
        <taxon>Pleosporineae</taxon>
        <taxon>Pleosporaceae</taxon>
        <taxon>Alternaria</taxon>
        <taxon>Alternaria sect. Panax</taxon>
    </lineage>
</organism>
<feature type="transmembrane region" description="Helical" evidence="7">
    <location>
        <begin position="403"/>
        <end position="424"/>
    </location>
</feature>
<evidence type="ECO:0000313" key="10">
    <source>
        <dbReference type="Proteomes" id="UP001199106"/>
    </source>
</evidence>
<sequence>MSLRSSSEVDGSPPASTDARDVEKAQAGTNPLVEPTPKEKDADIVDWDGPNDPENPQNWSDKKKWMNVGTLALITFFSPLASSIFAPGVPQVQEKFKDHDETKATFVVSVFLLGYVAGPLLLVPLADVFGRVTIYHLGNLGFIIFTVACAVSTNMDMLIGFRFLAGLVSSAPMTVGGGSVVDILPPQKRGLGIMVWNLPLVAGPVVGPVVGGFLAQAAGWRWLFWLVAISGGAASLAAAVVLRESNPAVLLKRKAARLRKTTGNPNLRSKLDQGLTTQQLLARAVVRPSKLLFLSPVCGLFCLYNAFVYALIYLFFTTFPFLFEGVYHFNEGMVGLSYIGTGIGFMAGMLTYGMTSDKLIKRLTKKYGVERPKPEYRLPLTIFASPFIPAGLFIYGWTAENHLHWALPMLGTVFVGFGFTMVLSSIANYMIDTFTIYAASAMGAITVSRSIFAATFPLFALHMYDALGYGWGNSLLGFVAVAGCGIPPLFWFYGERLRTDPRFQIKF</sequence>
<dbReference type="PANTHER" id="PTHR23502">
    <property type="entry name" value="MAJOR FACILITATOR SUPERFAMILY"/>
    <property type="match status" value="1"/>
</dbReference>
<feature type="transmembrane region" description="Helical" evidence="7">
    <location>
        <begin position="336"/>
        <end position="355"/>
    </location>
</feature>
<dbReference type="AlphaFoldDB" id="A0AAD4FG56"/>
<keyword evidence="4 7" id="KW-1133">Transmembrane helix</keyword>
<dbReference type="Pfam" id="PF07690">
    <property type="entry name" value="MFS_1"/>
    <property type="match status" value="1"/>
</dbReference>
<evidence type="ECO:0000256" key="2">
    <source>
        <dbReference type="ARBA" id="ARBA00008335"/>
    </source>
</evidence>
<proteinExistence type="inferred from homology"/>
<dbReference type="EMBL" id="JAANER010000005">
    <property type="protein sequence ID" value="KAG9189924.1"/>
    <property type="molecule type" value="Genomic_DNA"/>
</dbReference>
<feature type="region of interest" description="Disordered" evidence="6">
    <location>
        <begin position="1"/>
        <end position="61"/>
    </location>
</feature>
<feature type="transmembrane region" description="Helical" evidence="7">
    <location>
        <begin position="222"/>
        <end position="242"/>
    </location>
</feature>
<feature type="transmembrane region" description="Helical" evidence="7">
    <location>
        <begin position="133"/>
        <end position="153"/>
    </location>
</feature>
<dbReference type="FunFam" id="1.20.1250.20:FF:000011">
    <property type="entry name" value="MFS multidrug transporter, putative"/>
    <property type="match status" value="1"/>
</dbReference>
<evidence type="ECO:0000256" key="3">
    <source>
        <dbReference type="ARBA" id="ARBA00022692"/>
    </source>
</evidence>
<comment type="caution">
    <text evidence="9">The sequence shown here is derived from an EMBL/GenBank/DDBJ whole genome shotgun (WGS) entry which is preliminary data.</text>
</comment>
<dbReference type="GO" id="GO:0016020">
    <property type="term" value="C:membrane"/>
    <property type="evidence" value="ECO:0007669"/>
    <property type="project" value="UniProtKB-SubCell"/>
</dbReference>
<evidence type="ECO:0000256" key="4">
    <source>
        <dbReference type="ARBA" id="ARBA00022989"/>
    </source>
</evidence>
<gene>
    <name evidence="9" type="ORF">G6011_06792</name>
</gene>
<keyword evidence="10" id="KW-1185">Reference proteome</keyword>
<dbReference type="InterPro" id="IPR036259">
    <property type="entry name" value="MFS_trans_sf"/>
</dbReference>
<feature type="transmembrane region" description="Helical" evidence="7">
    <location>
        <begin position="291"/>
        <end position="316"/>
    </location>
</feature>
<dbReference type="GO" id="GO:0022857">
    <property type="term" value="F:transmembrane transporter activity"/>
    <property type="evidence" value="ECO:0007669"/>
    <property type="project" value="InterPro"/>
</dbReference>
<feature type="domain" description="Major facilitator superfamily (MFS) profile" evidence="8">
    <location>
        <begin position="67"/>
        <end position="497"/>
    </location>
</feature>
<evidence type="ECO:0000259" key="8">
    <source>
        <dbReference type="PROSITE" id="PS50850"/>
    </source>
</evidence>
<feature type="transmembrane region" description="Helical" evidence="7">
    <location>
        <begin position="376"/>
        <end position="397"/>
    </location>
</feature>
<feature type="transmembrane region" description="Helical" evidence="7">
    <location>
        <begin position="193"/>
        <end position="216"/>
    </location>
</feature>
<protein>
    <recommendedName>
        <fullName evidence="8">Major facilitator superfamily (MFS) profile domain-containing protein</fullName>
    </recommendedName>
</protein>
<evidence type="ECO:0000256" key="1">
    <source>
        <dbReference type="ARBA" id="ARBA00004141"/>
    </source>
</evidence>
<dbReference type="Gene3D" id="1.20.1250.20">
    <property type="entry name" value="MFS general substrate transporter like domains"/>
    <property type="match status" value="1"/>
</dbReference>
<dbReference type="InterPro" id="IPR011701">
    <property type="entry name" value="MFS"/>
</dbReference>
<evidence type="ECO:0000313" key="9">
    <source>
        <dbReference type="EMBL" id="KAG9189924.1"/>
    </source>
</evidence>
<accession>A0AAD4FG56</accession>
<dbReference type="PANTHER" id="PTHR23502:SF68">
    <property type="entry name" value="MULTIDRUG TRANSPORTER, PUTATIVE (AFU_ORTHOLOGUE AFUA_3G01120)-RELATED"/>
    <property type="match status" value="1"/>
</dbReference>
<keyword evidence="3 7" id="KW-0812">Transmembrane</keyword>
<comment type="similarity">
    <text evidence="2">Belongs to the major facilitator superfamily.</text>
</comment>
<dbReference type="PROSITE" id="PS50850">
    <property type="entry name" value="MFS"/>
    <property type="match status" value="1"/>
</dbReference>
<dbReference type="InterPro" id="IPR020846">
    <property type="entry name" value="MFS_dom"/>
</dbReference>
<name>A0AAD4FG56_9PLEO</name>
<comment type="subcellular location">
    <subcellularLocation>
        <location evidence="1">Membrane</location>
        <topology evidence="1">Multi-pass membrane protein</topology>
    </subcellularLocation>
</comment>
<evidence type="ECO:0000256" key="6">
    <source>
        <dbReference type="SAM" id="MobiDB-lite"/>
    </source>
</evidence>
<dbReference type="SUPFAM" id="SSF103473">
    <property type="entry name" value="MFS general substrate transporter"/>
    <property type="match status" value="1"/>
</dbReference>
<feature type="transmembrane region" description="Helical" evidence="7">
    <location>
        <begin position="159"/>
        <end position="181"/>
    </location>
</feature>
<feature type="transmembrane region" description="Helical" evidence="7">
    <location>
        <begin position="106"/>
        <end position="126"/>
    </location>
</feature>
<feature type="transmembrane region" description="Helical" evidence="7">
    <location>
        <begin position="65"/>
        <end position="86"/>
    </location>
</feature>
<evidence type="ECO:0000256" key="7">
    <source>
        <dbReference type="SAM" id="Phobius"/>
    </source>
</evidence>
<feature type="transmembrane region" description="Helical" evidence="7">
    <location>
        <begin position="471"/>
        <end position="493"/>
    </location>
</feature>
<evidence type="ECO:0000256" key="5">
    <source>
        <dbReference type="ARBA" id="ARBA00023136"/>
    </source>
</evidence>